<protein>
    <recommendedName>
        <fullName evidence="6">UDP-Glycosyltransferase/glycogen phosphorylase</fullName>
    </recommendedName>
</protein>
<evidence type="ECO:0008006" key="6">
    <source>
        <dbReference type="Google" id="ProtNLM"/>
    </source>
</evidence>
<comment type="caution">
    <text evidence="4">The sequence shown here is derived from an EMBL/GenBank/DDBJ whole genome shotgun (WGS) entry which is preliminary data.</text>
</comment>
<name>A0AAV5A9B4_9AGAM</name>
<feature type="region of interest" description="Disordered" evidence="3">
    <location>
        <begin position="287"/>
        <end position="310"/>
    </location>
</feature>
<evidence type="ECO:0000256" key="1">
    <source>
        <dbReference type="ARBA" id="ARBA00009995"/>
    </source>
</evidence>
<reference evidence="4" key="1">
    <citation type="submission" date="2021-10" db="EMBL/GenBank/DDBJ databases">
        <title>De novo Genome Assembly of Clathrus columnatus (Basidiomycota, Fungi) Using Illumina and Nanopore Sequence Data.</title>
        <authorList>
            <person name="Ogiso-Tanaka E."/>
            <person name="Itagaki H."/>
            <person name="Hosoya T."/>
            <person name="Hosaka K."/>
        </authorList>
    </citation>
    <scope>NUCLEOTIDE SEQUENCE</scope>
    <source>
        <strain evidence="4">MO-923</strain>
    </source>
</reference>
<keyword evidence="5" id="KW-1185">Reference proteome</keyword>
<evidence type="ECO:0000313" key="5">
    <source>
        <dbReference type="Proteomes" id="UP001050691"/>
    </source>
</evidence>
<feature type="compositionally biased region" description="Low complexity" evidence="3">
    <location>
        <begin position="296"/>
        <end position="307"/>
    </location>
</feature>
<dbReference type="GO" id="GO:0035251">
    <property type="term" value="F:UDP-glucosyltransferase activity"/>
    <property type="evidence" value="ECO:0007669"/>
    <property type="project" value="TreeGrafter"/>
</dbReference>
<accession>A0AAV5A9B4</accession>
<dbReference type="PANTHER" id="PTHR48047">
    <property type="entry name" value="GLYCOSYLTRANSFERASE"/>
    <property type="match status" value="1"/>
</dbReference>
<dbReference type="CDD" id="cd03784">
    <property type="entry name" value="GT1_Gtf-like"/>
    <property type="match status" value="1"/>
</dbReference>
<dbReference type="EMBL" id="BPWL01000004">
    <property type="protein sequence ID" value="GJJ09758.1"/>
    <property type="molecule type" value="Genomic_DNA"/>
</dbReference>
<gene>
    <name evidence="4" type="ORF">Clacol_003982</name>
</gene>
<dbReference type="Gene3D" id="3.40.50.2000">
    <property type="entry name" value="Glycogen Phosphorylase B"/>
    <property type="match status" value="2"/>
</dbReference>
<evidence type="ECO:0000313" key="4">
    <source>
        <dbReference type="EMBL" id="GJJ09758.1"/>
    </source>
</evidence>
<dbReference type="PANTHER" id="PTHR48047:SF195">
    <property type="entry name" value="UDP-GLYCOSYLTRANSFERASE 82A1"/>
    <property type="match status" value="1"/>
</dbReference>
<proteinExistence type="inferred from homology"/>
<evidence type="ECO:0000256" key="2">
    <source>
        <dbReference type="ARBA" id="ARBA00022679"/>
    </source>
</evidence>
<dbReference type="Pfam" id="PF00201">
    <property type="entry name" value="UDPGT"/>
    <property type="match status" value="1"/>
</dbReference>
<dbReference type="InterPro" id="IPR002213">
    <property type="entry name" value="UDP_glucos_trans"/>
</dbReference>
<evidence type="ECO:0000256" key="3">
    <source>
        <dbReference type="SAM" id="MobiDB-lite"/>
    </source>
</evidence>
<dbReference type="Proteomes" id="UP001050691">
    <property type="component" value="Unassembled WGS sequence"/>
</dbReference>
<dbReference type="AlphaFoldDB" id="A0AAV5A9B4"/>
<comment type="similarity">
    <text evidence="1">Belongs to the UDP-glycosyltransferase family.</text>
</comment>
<organism evidence="4 5">
    <name type="scientific">Clathrus columnatus</name>
    <dbReference type="NCBI Taxonomy" id="1419009"/>
    <lineage>
        <taxon>Eukaryota</taxon>
        <taxon>Fungi</taxon>
        <taxon>Dikarya</taxon>
        <taxon>Basidiomycota</taxon>
        <taxon>Agaricomycotina</taxon>
        <taxon>Agaricomycetes</taxon>
        <taxon>Phallomycetidae</taxon>
        <taxon>Phallales</taxon>
        <taxon>Clathraceae</taxon>
        <taxon>Clathrus</taxon>
    </lineage>
</organism>
<dbReference type="SUPFAM" id="SSF53756">
    <property type="entry name" value="UDP-Glycosyltransferase/glycogen phosphorylase"/>
    <property type="match status" value="1"/>
</dbReference>
<sequence>MAITKSVSRHVLLVGAPAWGHLKPLVALAAKFIHERPDIIISFTAIGDFRLKLEKELDAFFNEDEKALKDNIRFLQLVESGITDILQLFKTYSEGFAQVYPAMYAEEPVHCLTGRVYPTVPKPDVILLDPFLLEMLRTVRKVSGRAIPIIAWNTAALSSFLRLFGPESLGGLGNVDLKAERLAKETRRSKVEVLKELYDPETGKLVKLPGLPPMYDYEFNGQHEDESIIALRMTIFTQTFQSLEECDGILALANTTFEPAVCEAYRTWFAPRPAYFVGPLLPEEKQEEKVTNGHLSNSQAKESSSSSDGGEVKDFLDNIYKTHGNYSLLYISFGSHFWPMGEGVWKIFEVVLKMKIPLILSYNPKRAEMPSHLQKQLEASNITLVLEWAPQEVILQHPATAWFLTHCGNNSVTESVSNGVPMIAWPLGADQPVNAAYMSSTLNIAFELFEGRRGPGLLPLHRGIKPQGTLEAIEKEMQTVLEKAWGPDGVQKRENLHVLTKKINKAWNDNGEARIEFLKFLKKFVPN</sequence>
<keyword evidence="2" id="KW-0808">Transferase</keyword>